<reference evidence="1 2" key="1">
    <citation type="submission" date="2019-03" db="EMBL/GenBank/DDBJ databases">
        <title>Single cell metagenomics reveals metabolic interactions within the superorganism composed of flagellate Streblomastix strix and complex community of Bacteroidetes bacteria on its surface.</title>
        <authorList>
            <person name="Treitli S.C."/>
            <person name="Kolisko M."/>
            <person name="Husnik F."/>
            <person name="Keeling P."/>
            <person name="Hampl V."/>
        </authorList>
    </citation>
    <scope>NUCLEOTIDE SEQUENCE [LARGE SCALE GENOMIC DNA]</scope>
    <source>
        <strain evidence="1">St1</strain>
    </source>
</reference>
<dbReference type="Proteomes" id="UP000324575">
    <property type="component" value="Unassembled WGS sequence"/>
</dbReference>
<sequence>MKQFNIFILFLGLVLLYSCSISYSFQGGKLNYEMVKTITIQEFPNRTAGNPLLAQTFDQALRKRFVEQTRLTNVNTNGDIEIEGEITGYTFQGTAVKDDAYASRTRLTITVHVKYTNHKEANSDVDQSFSAFQEFDSTQSIDEVQDRLVGELVDELVDMIYNATVGNW</sequence>
<organism evidence="1 2">
    <name type="scientific">Candidatus Ordinivivax streblomastigis</name>
    <dbReference type="NCBI Taxonomy" id="2540710"/>
    <lineage>
        <taxon>Bacteria</taxon>
        <taxon>Pseudomonadati</taxon>
        <taxon>Bacteroidota</taxon>
        <taxon>Bacteroidia</taxon>
        <taxon>Bacteroidales</taxon>
        <taxon>Candidatus Ordinivivax</taxon>
    </lineage>
</organism>
<dbReference type="InterPro" id="IPR007485">
    <property type="entry name" value="LPS_assembly_LptE"/>
</dbReference>
<accession>A0A5M8NWJ7</accession>
<comment type="caution">
    <text evidence="1">The sequence shown here is derived from an EMBL/GenBank/DDBJ whole genome shotgun (WGS) entry which is preliminary data.</text>
</comment>
<dbReference type="GO" id="GO:0019867">
    <property type="term" value="C:outer membrane"/>
    <property type="evidence" value="ECO:0007669"/>
    <property type="project" value="InterPro"/>
</dbReference>
<dbReference type="GO" id="GO:0043165">
    <property type="term" value="P:Gram-negative-bacterium-type cell outer membrane assembly"/>
    <property type="evidence" value="ECO:0007669"/>
    <property type="project" value="InterPro"/>
</dbReference>
<name>A0A5M8NWJ7_9BACT</name>
<evidence type="ECO:0000313" key="1">
    <source>
        <dbReference type="EMBL" id="KAA6300728.1"/>
    </source>
</evidence>
<evidence type="ECO:0000313" key="2">
    <source>
        <dbReference type="Proteomes" id="UP000324575"/>
    </source>
</evidence>
<proteinExistence type="predicted"/>
<evidence type="ECO:0008006" key="3">
    <source>
        <dbReference type="Google" id="ProtNLM"/>
    </source>
</evidence>
<dbReference type="Pfam" id="PF04390">
    <property type="entry name" value="LptE"/>
    <property type="match status" value="1"/>
</dbReference>
<dbReference type="PROSITE" id="PS51257">
    <property type="entry name" value="PROKAR_LIPOPROTEIN"/>
    <property type="match status" value="1"/>
</dbReference>
<dbReference type="AlphaFoldDB" id="A0A5M8NWJ7"/>
<gene>
    <name evidence="1" type="ORF">EZS26_003129</name>
</gene>
<dbReference type="EMBL" id="SNRX01000052">
    <property type="protein sequence ID" value="KAA6300728.1"/>
    <property type="molecule type" value="Genomic_DNA"/>
</dbReference>
<protein>
    <recommendedName>
        <fullName evidence="3">Lipopolysaccharide-assembly</fullName>
    </recommendedName>
</protein>